<dbReference type="EC" id="2.7.7.65" evidence="1"/>
<feature type="transmembrane region" description="Helical" evidence="3">
    <location>
        <begin position="170"/>
        <end position="195"/>
    </location>
</feature>
<dbReference type="Proteomes" id="UP000634011">
    <property type="component" value="Unassembled WGS sequence"/>
</dbReference>
<dbReference type="EMBL" id="JACOFV010000009">
    <property type="protein sequence ID" value="MBC3862683.1"/>
    <property type="molecule type" value="Genomic_DNA"/>
</dbReference>
<sequence length="388" mass="44051">MQYISDPSLVSTEYAQYGLAQEIDAYKNRRVTSDLYTRSLIGPLFYMIASGLTIGLADYFQGRVWLMLIPGLAFLLLWWQRYHHVPPTPGADHEEYVRWNRQQWYLIHLGALIWSGIATSTACIELHTSNAVIVTMITTIAFSTAASHSFAMHPQQARLCIIEFVLPPTFIYLFYAVDLRAIGIAICIYFVYLMMNLHGNAKEYRKQIETEVMLIQSRAELAQLSLTDALTGLPNRRSYEATWNHIWRIAARKNDVLGLLIIDLDFFKKVNDQYGHLAGDACLKHFAQILRQQIRRDSDVVARIGGEEFVAILPGVTNELAYSMAENLRHVLAEMPCEIATQKIYLTASIGAGIADWTKDKSPTDTFQRVDKACYQAKEQGRNVVKCA</sequence>
<dbReference type="Gene3D" id="3.30.70.270">
    <property type="match status" value="1"/>
</dbReference>
<keyword evidence="6" id="KW-1185">Reference proteome</keyword>
<proteinExistence type="predicted"/>
<dbReference type="InterPro" id="IPR043128">
    <property type="entry name" value="Rev_trsase/Diguanyl_cyclase"/>
</dbReference>
<gene>
    <name evidence="5" type="ORF">H8K32_11270</name>
</gene>
<dbReference type="RefSeq" id="WP_186912598.1">
    <property type="nucleotide sequence ID" value="NZ_JACOFV010000009.1"/>
</dbReference>
<dbReference type="AlphaFoldDB" id="A0A923HHT7"/>
<dbReference type="NCBIfam" id="TIGR00254">
    <property type="entry name" value="GGDEF"/>
    <property type="match status" value="1"/>
</dbReference>
<dbReference type="CDD" id="cd01949">
    <property type="entry name" value="GGDEF"/>
    <property type="match status" value="1"/>
</dbReference>
<dbReference type="GO" id="GO:1902201">
    <property type="term" value="P:negative regulation of bacterial-type flagellum-dependent cell motility"/>
    <property type="evidence" value="ECO:0007669"/>
    <property type="project" value="TreeGrafter"/>
</dbReference>
<keyword evidence="3" id="KW-0472">Membrane</keyword>
<dbReference type="PANTHER" id="PTHR45138:SF9">
    <property type="entry name" value="DIGUANYLATE CYCLASE DGCM-RELATED"/>
    <property type="match status" value="1"/>
</dbReference>
<feature type="transmembrane region" description="Helical" evidence="3">
    <location>
        <begin position="64"/>
        <end position="82"/>
    </location>
</feature>
<dbReference type="InterPro" id="IPR000160">
    <property type="entry name" value="GGDEF_dom"/>
</dbReference>
<evidence type="ECO:0000313" key="5">
    <source>
        <dbReference type="EMBL" id="MBC3862683.1"/>
    </source>
</evidence>
<evidence type="ECO:0000256" key="1">
    <source>
        <dbReference type="ARBA" id="ARBA00012528"/>
    </source>
</evidence>
<feature type="domain" description="GGDEF" evidence="4">
    <location>
        <begin position="255"/>
        <end position="388"/>
    </location>
</feature>
<dbReference type="GO" id="GO:0052621">
    <property type="term" value="F:diguanylate cyclase activity"/>
    <property type="evidence" value="ECO:0007669"/>
    <property type="project" value="UniProtKB-EC"/>
</dbReference>
<evidence type="ECO:0000256" key="2">
    <source>
        <dbReference type="ARBA" id="ARBA00034247"/>
    </source>
</evidence>
<reference evidence="5" key="1">
    <citation type="submission" date="2020-08" db="EMBL/GenBank/DDBJ databases">
        <title>Novel species isolated from subtropical streams in China.</title>
        <authorList>
            <person name="Lu H."/>
        </authorList>
    </citation>
    <scope>NUCLEOTIDE SEQUENCE</scope>
    <source>
        <strain evidence="5">KACC 12607</strain>
    </source>
</reference>
<evidence type="ECO:0000259" key="4">
    <source>
        <dbReference type="PROSITE" id="PS50887"/>
    </source>
</evidence>
<keyword evidence="3" id="KW-1133">Transmembrane helix</keyword>
<dbReference type="GO" id="GO:0005886">
    <property type="term" value="C:plasma membrane"/>
    <property type="evidence" value="ECO:0007669"/>
    <property type="project" value="TreeGrafter"/>
</dbReference>
<dbReference type="Pfam" id="PF00990">
    <property type="entry name" value="GGDEF"/>
    <property type="match status" value="1"/>
</dbReference>
<comment type="catalytic activity">
    <reaction evidence="2">
        <text>2 GTP = 3',3'-c-di-GMP + 2 diphosphate</text>
        <dbReference type="Rhea" id="RHEA:24898"/>
        <dbReference type="ChEBI" id="CHEBI:33019"/>
        <dbReference type="ChEBI" id="CHEBI:37565"/>
        <dbReference type="ChEBI" id="CHEBI:58805"/>
        <dbReference type="EC" id="2.7.7.65"/>
    </reaction>
</comment>
<feature type="transmembrane region" description="Helical" evidence="3">
    <location>
        <begin position="35"/>
        <end position="57"/>
    </location>
</feature>
<feature type="transmembrane region" description="Helical" evidence="3">
    <location>
        <begin position="131"/>
        <end position="150"/>
    </location>
</feature>
<name>A0A923HHT7_9BURK</name>
<dbReference type="InterPro" id="IPR050469">
    <property type="entry name" value="Diguanylate_Cyclase"/>
</dbReference>
<evidence type="ECO:0000256" key="3">
    <source>
        <dbReference type="SAM" id="Phobius"/>
    </source>
</evidence>
<dbReference type="InterPro" id="IPR029787">
    <property type="entry name" value="Nucleotide_cyclase"/>
</dbReference>
<keyword evidence="3" id="KW-0812">Transmembrane</keyword>
<dbReference type="PANTHER" id="PTHR45138">
    <property type="entry name" value="REGULATORY COMPONENTS OF SENSORY TRANSDUCTION SYSTEM"/>
    <property type="match status" value="1"/>
</dbReference>
<evidence type="ECO:0000313" key="6">
    <source>
        <dbReference type="Proteomes" id="UP000634011"/>
    </source>
</evidence>
<dbReference type="GO" id="GO:0043709">
    <property type="term" value="P:cell adhesion involved in single-species biofilm formation"/>
    <property type="evidence" value="ECO:0007669"/>
    <property type="project" value="TreeGrafter"/>
</dbReference>
<protein>
    <recommendedName>
        <fullName evidence="1">diguanylate cyclase</fullName>
        <ecNumber evidence="1">2.7.7.65</ecNumber>
    </recommendedName>
</protein>
<dbReference type="SMART" id="SM00267">
    <property type="entry name" value="GGDEF"/>
    <property type="match status" value="1"/>
</dbReference>
<organism evidence="5 6">
    <name type="scientific">Undibacterium jejuense</name>
    <dbReference type="NCBI Taxonomy" id="1344949"/>
    <lineage>
        <taxon>Bacteria</taxon>
        <taxon>Pseudomonadati</taxon>
        <taxon>Pseudomonadota</taxon>
        <taxon>Betaproteobacteria</taxon>
        <taxon>Burkholderiales</taxon>
        <taxon>Oxalobacteraceae</taxon>
        <taxon>Undibacterium</taxon>
    </lineage>
</organism>
<dbReference type="PROSITE" id="PS50887">
    <property type="entry name" value="GGDEF"/>
    <property type="match status" value="1"/>
</dbReference>
<dbReference type="SUPFAM" id="SSF55073">
    <property type="entry name" value="Nucleotide cyclase"/>
    <property type="match status" value="1"/>
</dbReference>
<dbReference type="FunFam" id="3.30.70.270:FF:000001">
    <property type="entry name" value="Diguanylate cyclase domain protein"/>
    <property type="match status" value="1"/>
</dbReference>
<comment type="caution">
    <text evidence="5">The sequence shown here is derived from an EMBL/GenBank/DDBJ whole genome shotgun (WGS) entry which is preliminary data.</text>
</comment>
<accession>A0A923HHT7</accession>
<feature type="transmembrane region" description="Helical" evidence="3">
    <location>
        <begin position="102"/>
        <end position="124"/>
    </location>
</feature>